<gene>
    <name evidence="2" type="ORF">RHGRI_015421</name>
</gene>
<accession>A0AAV6KD62</accession>
<reference evidence="2" key="1">
    <citation type="submission" date="2020-08" db="EMBL/GenBank/DDBJ databases">
        <title>Plant Genome Project.</title>
        <authorList>
            <person name="Zhang R.-G."/>
        </authorList>
    </citation>
    <scope>NUCLEOTIDE SEQUENCE</scope>
    <source>
        <strain evidence="2">WSP0</strain>
        <tissue evidence="2">Leaf</tissue>
    </source>
</reference>
<evidence type="ECO:0000256" key="1">
    <source>
        <dbReference type="SAM" id="SignalP"/>
    </source>
</evidence>
<evidence type="ECO:0000313" key="2">
    <source>
        <dbReference type="EMBL" id="KAG5550450.1"/>
    </source>
</evidence>
<feature type="chain" id="PRO_5043989197" description="PQL-like protein" evidence="1">
    <location>
        <begin position="29"/>
        <end position="132"/>
    </location>
</feature>
<feature type="signal peptide" evidence="1">
    <location>
        <begin position="1"/>
        <end position="28"/>
    </location>
</feature>
<name>A0AAV6KD62_9ERIC</name>
<proteinExistence type="predicted"/>
<dbReference type="EMBL" id="JACTNZ010000005">
    <property type="protein sequence ID" value="KAG5550450.1"/>
    <property type="molecule type" value="Genomic_DNA"/>
</dbReference>
<organism evidence="2 3">
    <name type="scientific">Rhododendron griersonianum</name>
    <dbReference type="NCBI Taxonomy" id="479676"/>
    <lineage>
        <taxon>Eukaryota</taxon>
        <taxon>Viridiplantae</taxon>
        <taxon>Streptophyta</taxon>
        <taxon>Embryophyta</taxon>
        <taxon>Tracheophyta</taxon>
        <taxon>Spermatophyta</taxon>
        <taxon>Magnoliopsida</taxon>
        <taxon>eudicotyledons</taxon>
        <taxon>Gunneridae</taxon>
        <taxon>Pentapetalae</taxon>
        <taxon>asterids</taxon>
        <taxon>Ericales</taxon>
        <taxon>Ericaceae</taxon>
        <taxon>Ericoideae</taxon>
        <taxon>Rhodoreae</taxon>
        <taxon>Rhododendron</taxon>
    </lineage>
</organism>
<comment type="caution">
    <text evidence="2">The sequence shown here is derived from an EMBL/GenBank/DDBJ whole genome shotgun (WGS) entry which is preliminary data.</text>
</comment>
<keyword evidence="3" id="KW-1185">Reference proteome</keyword>
<protein>
    <recommendedName>
        <fullName evidence="4">PQL-like protein</fullName>
    </recommendedName>
</protein>
<evidence type="ECO:0008006" key="4">
    <source>
        <dbReference type="Google" id="ProtNLM"/>
    </source>
</evidence>
<keyword evidence="1" id="KW-0732">Signal</keyword>
<dbReference type="Proteomes" id="UP000823749">
    <property type="component" value="Chromosome 5"/>
</dbReference>
<dbReference type="AlphaFoldDB" id="A0AAV6KD62"/>
<evidence type="ECO:0000313" key="3">
    <source>
        <dbReference type="Proteomes" id="UP000823749"/>
    </source>
</evidence>
<sequence length="132" mass="15090">MEYLRHLNYYHCLLLLLLLLANFPSTMANWSNNVAVNPGERRCPPSTFECPLTVEPEAYKQLKNNLGPIIRQRLTELLKKALTVESAIEADQTIDLLKLLNESNTELNAVRENMQNGAQQLRDAFLKLPEII</sequence>